<comment type="subcellular location">
    <subcellularLocation>
        <location evidence="1">Membrane</location>
    </subcellularLocation>
</comment>
<evidence type="ECO:0000313" key="8">
    <source>
        <dbReference type="Proteomes" id="UP000001307"/>
    </source>
</evidence>
<accession>E4XYA7</accession>
<name>E4XYA7_OIKDI</name>
<keyword evidence="8" id="KW-1185">Reference proteome</keyword>
<dbReference type="EMBL" id="FN653316">
    <property type="protein sequence ID" value="CBY14635.1"/>
    <property type="molecule type" value="Genomic_DNA"/>
</dbReference>
<keyword evidence="3 5" id="KW-1133">Transmembrane helix</keyword>
<dbReference type="GO" id="GO:0004930">
    <property type="term" value="F:G protein-coupled receptor activity"/>
    <property type="evidence" value="ECO:0007669"/>
    <property type="project" value="InterPro"/>
</dbReference>
<evidence type="ECO:0000256" key="4">
    <source>
        <dbReference type="ARBA" id="ARBA00023136"/>
    </source>
</evidence>
<evidence type="ECO:0000256" key="2">
    <source>
        <dbReference type="ARBA" id="ARBA00022692"/>
    </source>
</evidence>
<dbReference type="GO" id="GO:0016020">
    <property type="term" value="C:membrane"/>
    <property type="evidence" value="ECO:0007669"/>
    <property type="project" value="UniProtKB-SubCell"/>
</dbReference>
<dbReference type="Proteomes" id="UP000001307">
    <property type="component" value="Unassembled WGS sequence"/>
</dbReference>
<proteinExistence type="predicted"/>
<feature type="transmembrane region" description="Helical" evidence="5">
    <location>
        <begin position="41"/>
        <end position="63"/>
    </location>
</feature>
<feature type="transmembrane region" description="Helical" evidence="5">
    <location>
        <begin position="69"/>
        <end position="92"/>
    </location>
</feature>
<feature type="domain" description="G-protein coupled receptors family 1 profile" evidence="6">
    <location>
        <begin position="83"/>
        <end position="202"/>
    </location>
</feature>
<organism evidence="7">
    <name type="scientific">Oikopleura dioica</name>
    <name type="common">Tunicate</name>
    <dbReference type="NCBI Taxonomy" id="34765"/>
    <lineage>
        <taxon>Eukaryota</taxon>
        <taxon>Metazoa</taxon>
        <taxon>Chordata</taxon>
        <taxon>Tunicata</taxon>
        <taxon>Appendicularia</taxon>
        <taxon>Copelata</taxon>
        <taxon>Oikopleuridae</taxon>
        <taxon>Oikopleura</taxon>
    </lineage>
</organism>
<evidence type="ECO:0000256" key="3">
    <source>
        <dbReference type="ARBA" id="ARBA00022989"/>
    </source>
</evidence>
<reference evidence="7" key="1">
    <citation type="journal article" date="2010" name="Science">
        <title>Plasticity of animal genome architecture unmasked by rapid evolution of a pelagic tunicate.</title>
        <authorList>
            <person name="Denoeud F."/>
            <person name="Henriet S."/>
            <person name="Mungpakdee S."/>
            <person name="Aury J.M."/>
            <person name="Da Silva C."/>
            <person name="Brinkmann H."/>
            <person name="Mikhaleva J."/>
            <person name="Olsen L.C."/>
            <person name="Jubin C."/>
            <person name="Canestro C."/>
            <person name="Bouquet J.M."/>
            <person name="Danks G."/>
            <person name="Poulain J."/>
            <person name="Campsteijn C."/>
            <person name="Adamski M."/>
            <person name="Cross I."/>
            <person name="Yadetie F."/>
            <person name="Muffato M."/>
            <person name="Louis A."/>
            <person name="Butcher S."/>
            <person name="Tsagkogeorga G."/>
            <person name="Konrad A."/>
            <person name="Singh S."/>
            <person name="Jensen M.F."/>
            <person name="Cong E.H."/>
            <person name="Eikeseth-Otteraa H."/>
            <person name="Noel B."/>
            <person name="Anthouard V."/>
            <person name="Porcel B.M."/>
            <person name="Kachouri-Lafond R."/>
            <person name="Nishino A."/>
            <person name="Ugolini M."/>
            <person name="Chourrout P."/>
            <person name="Nishida H."/>
            <person name="Aasland R."/>
            <person name="Huzurbazar S."/>
            <person name="Westhof E."/>
            <person name="Delsuc F."/>
            <person name="Lehrach H."/>
            <person name="Reinhardt R."/>
            <person name="Weissenbach J."/>
            <person name="Roy S.W."/>
            <person name="Artiguenave F."/>
            <person name="Postlethwait J.H."/>
            <person name="Manak J.R."/>
            <person name="Thompson E.M."/>
            <person name="Jaillon O."/>
            <person name="Du Pasquier L."/>
            <person name="Boudinot P."/>
            <person name="Liberles D.A."/>
            <person name="Volff J.N."/>
            <person name="Philippe H."/>
            <person name="Lenhard B."/>
            <person name="Roest Crollius H."/>
            <person name="Wincker P."/>
            <person name="Chourrout D."/>
        </authorList>
    </citation>
    <scope>NUCLEOTIDE SEQUENCE [LARGE SCALE GENOMIC DNA]</scope>
</reference>
<dbReference type="InParanoid" id="E4XYA7"/>
<feature type="non-terminal residue" evidence="7">
    <location>
        <position position="1"/>
    </location>
</feature>
<protein>
    <recommendedName>
        <fullName evidence="6">G-protein coupled receptors family 1 profile domain-containing protein</fullName>
    </recommendedName>
</protein>
<keyword evidence="2 5" id="KW-0812">Transmembrane</keyword>
<keyword evidence="4 5" id="KW-0472">Membrane</keyword>
<evidence type="ECO:0000259" key="6">
    <source>
        <dbReference type="PROSITE" id="PS50262"/>
    </source>
</evidence>
<dbReference type="AlphaFoldDB" id="E4XYA7"/>
<dbReference type="PRINTS" id="PR00237">
    <property type="entry name" value="GPCRRHODOPSN"/>
</dbReference>
<dbReference type="InterPro" id="IPR017452">
    <property type="entry name" value="GPCR_Rhodpsn_7TM"/>
</dbReference>
<dbReference type="SUPFAM" id="SSF81321">
    <property type="entry name" value="Family A G protein-coupled receptor-like"/>
    <property type="match status" value="1"/>
</dbReference>
<feature type="transmembrane region" description="Helical" evidence="5">
    <location>
        <begin position="12"/>
        <end position="29"/>
    </location>
</feature>
<feature type="transmembrane region" description="Helical" evidence="5">
    <location>
        <begin position="153"/>
        <end position="180"/>
    </location>
</feature>
<dbReference type="InterPro" id="IPR000276">
    <property type="entry name" value="GPCR_Rhodpsn"/>
</dbReference>
<dbReference type="PROSITE" id="PS50262">
    <property type="entry name" value="G_PROTEIN_RECEP_F1_2"/>
    <property type="match status" value="1"/>
</dbReference>
<dbReference type="Gene3D" id="1.20.1070.10">
    <property type="entry name" value="Rhodopsin 7-helix transmembrane proteins"/>
    <property type="match status" value="1"/>
</dbReference>
<evidence type="ECO:0000256" key="1">
    <source>
        <dbReference type="ARBA" id="ARBA00004370"/>
    </source>
</evidence>
<evidence type="ECO:0000313" key="7">
    <source>
        <dbReference type="EMBL" id="CBY14635.1"/>
    </source>
</evidence>
<evidence type="ECO:0000256" key="5">
    <source>
        <dbReference type="SAM" id="Phobius"/>
    </source>
</evidence>
<gene>
    <name evidence="7" type="ORF">GSOID_T00009682001</name>
</gene>
<sequence length="202" mass="23674">EDPVTHEKRRILFSKWILQKNVLLFIIILRVKTELLSARKAIFMFLKVFDANIHFFFSFAQLFCVKWTVRIWGIIIFALQIVANFVVIWVLLHMKSLSKANLFILSLAFSDLLSGVTSGQLKYIDINLKQITAVGGYREDPGRTDFGLSKGMAYFYITLEFLTTMTTWMNISLFAMLRYLCICLDKDFKCRFSTYSRLKIFR</sequence>